<dbReference type="OrthoDB" id="5840532at2759"/>
<dbReference type="InParanoid" id="A0A2P5HEB9"/>
<evidence type="ECO:0000313" key="4">
    <source>
        <dbReference type="EMBL" id="POS68603.1"/>
    </source>
</evidence>
<evidence type="ECO:0000256" key="1">
    <source>
        <dbReference type="ARBA" id="ARBA00006484"/>
    </source>
</evidence>
<dbReference type="PANTHER" id="PTHR24321:SF12">
    <property type="entry name" value="SHORT-CHAIN DEHYDROGENASE_REDUCTASE FAMILY, PUTATIVE (AFU_ORTHOLOGUE AFUA_5G14340)-RELATED"/>
    <property type="match status" value="1"/>
</dbReference>
<dbReference type="GO" id="GO:0016491">
    <property type="term" value="F:oxidoreductase activity"/>
    <property type="evidence" value="ECO:0007669"/>
    <property type="project" value="UniProtKB-KW"/>
</dbReference>
<comment type="similarity">
    <text evidence="1">Belongs to the short-chain dehydrogenases/reductases (SDR) family.</text>
</comment>
<evidence type="ECO:0000313" key="5">
    <source>
        <dbReference type="Proteomes" id="UP000094444"/>
    </source>
</evidence>
<keyword evidence="5" id="KW-1185">Reference proteome</keyword>
<dbReference type="InterPro" id="IPR020904">
    <property type="entry name" value="Sc_DH/Rdtase_CS"/>
</dbReference>
<dbReference type="InterPro" id="IPR036291">
    <property type="entry name" value="NAD(P)-bd_dom_sf"/>
</dbReference>
<dbReference type="EMBL" id="MAVT02003772">
    <property type="protein sequence ID" value="POS68603.1"/>
    <property type="molecule type" value="Genomic_DNA"/>
</dbReference>
<sequence length="286" mass="29738">MNIDGFALVIGAGSGIGKECAIAFAKEGSAGVLVADVNLDAAREVAELCRAATSNTGGFVVEALAVDVTSEESVSRMVRRAVQTFEPVDYCVNSAGVNATPPTASQTVGIEVALEVAEASAADFSRFMDVNVTGSFRVTQHISALMKAQEPRQIYPSSPVRGTTRGSIVLMGSAASFGAQPRMVQYTTSKHAVLGLARNAALDNAKYGIRVNCLCPSWVNTLMVQRAIDQVPGLGDAIKTAVPMGRVALTEEVADAVLFLCSPRSSYMTGSALVIDGGTMLSPLSA</sequence>
<dbReference type="PROSITE" id="PS00061">
    <property type="entry name" value="ADH_SHORT"/>
    <property type="match status" value="1"/>
</dbReference>
<dbReference type="STRING" id="158607.A0A2P5HEB9"/>
<reference evidence="4" key="1">
    <citation type="submission" date="2017-09" db="EMBL/GenBank/DDBJ databases">
        <title>Polyketide synthases of a Diaporthe helianthi virulent isolate.</title>
        <authorList>
            <person name="Baroncelli R."/>
        </authorList>
    </citation>
    <scope>NUCLEOTIDE SEQUENCE [LARGE SCALE GENOMIC DNA]</scope>
    <source>
        <strain evidence="4">7/96</strain>
    </source>
</reference>
<proteinExistence type="inferred from homology"/>
<dbReference type="PRINTS" id="PR00081">
    <property type="entry name" value="GDHRDH"/>
</dbReference>
<accession>A0A2P5HEB9</accession>
<gene>
    <name evidence="4" type="ORF">DHEL01_v213003</name>
</gene>
<dbReference type="PANTHER" id="PTHR24321">
    <property type="entry name" value="DEHYDROGENASES, SHORT CHAIN"/>
    <property type="match status" value="1"/>
</dbReference>
<dbReference type="PRINTS" id="PR00080">
    <property type="entry name" value="SDRFAMILY"/>
</dbReference>
<protein>
    <submittedName>
        <fullName evidence="4">Uncharacterized protein</fullName>
    </submittedName>
</protein>
<evidence type="ECO:0000256" key="2">
    <source>
        <dbReference type="ARBA" id="ARBA00022857"/>
    </source>
</evidence>
<dbReference type="InterPro" id="IPR002347">
    <property type="entry name" value="SDR_fam"/>
</dbReference>
<dbReference type="Proteomes" id="UP000094444">
    <property type="component" value="Unassembled WGS sequence"/>
</dbReference>
<comment type="caution">
    <text evidence="4">The sequence shown here is derived from an EMBL/GenBank/DDBJ whole genome shotgun (WGS) entry which is preliminary data.</text>
</comment>
<dbReference type="AlphaFoldDB" id="A0A2P5HEB9"/>
<organism evidence="4 5">
    <name type="scientific">Diaporthe helianthi</name>
    <dbReference type="NCBI Taxonomy" id="158607"/>
    <lineage>
        <taxon>Eukaryota</taxon>
        <taxon>Fungi</taxon>
        <taxon>Dikarya</taxon>
        <taxon>Ascomycota</taxon>
        <taxon>Pezizomycotina</taxon>
        <taxon>Sordariomycetes</taxon>
        <taxon>Sordariomycetidae</taxon>
        <taxon>Diaporthales</taxon>
        <taxon>Diaporthaceae</taxon>
        <taxon>Diaporthe</taxon>
    </lineage>
</organism>
<name>A0A2P5HEB9_DIAHE</name>
<keyword evidence="3" id="KW-0560">Oxidoreductase</keyword>
<dbReference type="SUPFAM" id="SSF51735">
    <property type="entry name" value="NAD(P)-binding Rossmann-fold domains"/>
    <property type="match status" value="1"/>
</dbReference>
<dbReference type="Gene3D" id="3.40.50.720">
    <property type="entry name" value="NAD(P)-binding Rossmann-like Domain"/>
    <property type="match status" value="1"/>
</dbReference>
<dbReference type="CDD" id="cd05233">
    <property type="entry name" value="SDR_c"/>
    <property type="match status" value="1"/>
</dbReference>
<keyword evidence="2" id="KW-0521">NADP</keyword>
<dbReference type="FunFam" id="3.40.50.720:FF:000084">
    <property type="entry name" value="Short-chain dehydrogenase reductase"/>
    <property type="match status" value="1"/>
</dbReference>
<evidence type="ECO:0000256" key="3">
    <source>
        <dbReference type="ARBA" id="ARBA00023002"/>
    </source>
</evidence>
<dbReference type="Pfam" id="PF13561">
    <property type="entry name" value="adh_short_C2"/>
    <property type="match status" value="1"/>
</dbReference>